<evidence type="ECO:0000259" key="2">
    <source>
        <dbReference type="Pfam" id="PF13439"/>
    </source>
</evidence>
<evidence type="ECO:0000313" key="4">
    <source>
        <dbReference type="Proteomes" id="UP000737402"/>
    </source>
</evidence>
<comment type="caution">
    <text evidence="3">The sequence shown here is derived from an EMBL/GenBank/DDBJ whole genome shotgun (WGS) entry which is preliminary data.</text>
</comment>
<dbReference type="PANTHER" id="PTHR45947:SF3">
    <property type="entry name" value="SULFOQUINOVOSYL TRANSFERASE SQD2"/>
    <property type="match status" value="1"/>
</dbReference>
<evidence type="ECO:0000259" key="1">
    <source>
        <dbReference type="Pfam" id="PF00534"/>
    </source>
</evidence>
<dbReference type="Pfam" id="PF00534">
    <property type="entry name" value="Glycos_transf_1"/>
    <property type="match status" value="1"/>
</dbReference>
<dbReference type="InterPro" id="IPR001296">
    <property type="entry name" value="Glyco_trans_1"/>
</dbReference>
<accession>A0ABS2NUE5</accession>
<dbReference type="RefSeq" id="WP_204412474.1">
    <property type="nucleotide sequence ID" value="NZ_JAFBED010000001.1"/>
</dbReference>
<dbReference type="InterPro" id="IPR050194">
    <property type="entry name" value="Glycosyltransferase_grp1"/>
</dbReference>
<dbReference type="Pfam" id="PF13439">
    <property type="entry name" value="Glyco_transf_4"/>
    <property type="match status" value="1"/>
</dbReference>
<name>A0ABS2NUE5_9BACI</name>
<feature type="domain" description="Glycosyltransferase subfamily 4-like N-terminal" evidence="2">
    <location>
        <begin position="17"/>
        <end position="173"/>
    </location>
</feature>
<dbReference type="Proteomes" id="UP000737402">
    <property type="component" value="Unassembled WGS sequence"/>
</dbReference>
<dbReference type="CDD" id="cd03812">
    <property type="entry name" value="GT4_CapH-like"/>
    <property type="match status" value="1"/>
</dbReference>
<protein>
    <submittedName>
        <fullName evidence="3">Glycosyltransferase involved in cell wall biosynthesis</fullName>
    </submittedName>
</protein>
<keyword evidence="4" id="KW-1185">Reference proteome</keyword>
<evidence type="ECO:0000313" key="3">
    <source>
        <dbReference type="EMBL" id="MBM7618281.1"/>
    </source>
</evidence>
<gene>
    <name evidence="3" type="ORF">JOC95_000123</name>
</gene>
<organism evidence="3 4">
    <name type="scientific">Sutcliffiella tianshenii</name>
    <dbReference type="NCBI Taxonomy" id="1463404"/>
    <lineage>
        <taxon>Bacteria</taxon>
        <taxon>Bacillati</taxon>
        <taxon>Bacillota</taxon>
        <taxon>Bacilli</taxon>
        <taxon>Bacillales</taxon>
        <taxon>Bacillaceae</taxon>
        <taxon>Sutcliffiella</taxon>
    </lineage>
</organism>
<dbReference type="Gene3D" id="3.40.50.2000">
    <property type="entry name" value="Glycogen Phosphorylase B"/>
    <property type="match status" value="2"/>
</dbReference>
<dbReference type="PANTHER" id="PTHR45947">
    <property type="entry name" value="SULFOQUINOVOSYL TRANSFERASE SQD2"/>
    <property type="match status" value="1"/>
</dbReference>
<dbReference type="EMBL" id="JAFBED010000001">
    <property type="protein sequence ID" value="MBM7618281.1"/>
    <property type="molecule type" value="Genomic_DNA"/>
</dbReference>
<sequence>MGSPLRVLHVVVNMNRGGAETLLMNLYRNIDRSRIQFDFLTCKEGVFDQEIQRLGGTVHRIPYISDVGHRGYIRELNHFFRSHKEYKIVHSHLDKMSGLVLKVAKDHNIPNRIAHSHNTSSEGSMFARLYKWYIGKAILKNATHYLACSNKAAQWLFKRQNKNARVLKNGIEPGTFMFSPHGRDKVKEEFQLDSSAFVLGHIGRFNKQKNHSYLLDVFAKVAKENKHVYLLLIGDGLLRKELEKKVHHLGLGKRVIFSGVRSDIPSLLQGIDLFVFPSLHEGLPVTLVEAQCAGVPCLISDTITNEVDLGLDLVKFLPLKVQEKWVREINLLSQTTKNRSTDSASALTEKGYDIRNTASWVEGFYSAI</sequence>
<proteinExistence type="predicted"/>
<dbReference type="InterPro" id="IPR028098">
    <property type="entry name" value="Glyco_trans_4-like_N"/>
</dbReference>
<dbReference type="SUPFAM" id="SSF53756">
    <property type="entry name" value="UDP-Glycosyltransferase/glycogen phosphorylase"/>
    <property type="match status" value="1"/>
</dbReference>
<reference evidence="3 4" key="1">
    <citation type="submission" date="2021-01" db="EMBL/GenBank/DDBJ databases">
        <title>Genomic Encyclopedia of Type Strains, Phase IV (KMG-IV): sequencing the most valuable type-strain genomes for metagenomic binning, comparative biology and taxonomic classification.</title>
        <authorList>
            <person name="Goeker M."/>
        </authorList>
    </citation>
    <scope>NUCLEOTIDE SEQUENCE [LARGE SCALE GENOMIC DNA]</scope>
    <source>
        <strain evidence="3 4">DSM 25879</strain>
    </source>
</reference>
<feature type="domain" description="Glycosyl transferase family 1" evidence="1">
    <location>
        <begin position="184"/>
        <end position="302"/>
    </location>
</feature>